<name>A0A9P4K787_9PLEO</name>
<feature type="compositionally biased region" description="Basic and acidic residues" evidence="1">
    <location>
        <begin position="315"/>
        <end position="331"/>
    </location>
</feature>
<feature type="region of interest" description="Disordered" evidence="1">
    <location>
        <begin position="214"/>
        <end position="240"/>
    </location>
</feature>
<evidence type="ECO:0000256" key="1">
    <source>
        <dbReference type="SAM" id="MobiDB-lite"/>
    </source>
</evidence>
<keyword evidence="3" id="KW-1185">Reference proteome</keyword>
<evidence type="ECO:0000313" key="2">
    <source>
        <dbReference type="EMBL" id="KAF2263887.1"/>
    </source>
</evidence>
<proteinExistence type="predicted"/>
<feature type="compositionally biased region" description="Polar residues" evidence="1">
    <location>
        <begin position="383"/>
        <end position="399"/>
    </location>
</feature>
<feature type="region of interest" description="Disordered" evidence="1">
    <location>
        <begin position="380"/>
        <end position="401"/>
    </location>
</feature>
<sequence length="573" mass="63469">MAQPTYASGAYTGAVAPNGDFQRFVLTVQESHLKHGYWRFHSEGTAGDDGRAYRSGFRCPEAVLVAEVRGDGSPDDIEIRWMPGEADSFRLQRRGTAKQHLEDIAAERKLLGLAWFGYEIPTYPVDLDSVLLKHRKEKLRAQLSTVHSLTATAQQSSRIISGATFYAEPGIATSVARPQATLGNASPSQVQIIHARPSGSDALDSTASPLSPTIWSVPPSISRYQHGQNGNKKRRYSSTADLDVQNLYACPRGESKRAKNLPKPLHQPSTLPPLQSPSSRRKGVPNRAINPRYSSPSTWRGLILPNRPNVGIKDSTAENKGKPSRSKEPETGNRLVEYESSDEEEGLSSIPGQGIDPSMELAPPLTRGSVIPEESSLFPRTPFETTLDSPTYQAISPTDETAEPIPRDVNLYAILSPDKLLINSRELIGMPFSCMDCGQAEGHHFGCHMASLQFKPVRELNVLEQRSIADLVEHFDPEQWREHYNDPPTPEPEDYETKLKEMAETLRGLDSFKNDPFLSSIDLADDEALILWAFKTAPNMKCEIIWFAEDNDEANSKEVVLMELILGKSEALK</sequence>
<reference evidence="3" key="1">
    <citation type="journal article" date="2020" name="Stud. Mycol.">
        <title>101 Dothideomycetes genomes: A test case for predicting lifestyles and emergence of pathogens.</title>
        <authorList>
            <person name="Haridas S."/>
            <person name="Albert R."/>
            <person name="Binder M."/>
            <person name="Bloem J."/>
            <person name="LaButti K."/>
            <person name="Salamov A."/>
            <person name="Andreopoulos B."/>
            <person name="Baker S."/>
            <person name="Barry K."/>
            <person name="Bills G."/>
            <person name="Bluhm B."/>
            <person name="Cannon C."/>
            <person name="Castanera R."/>
            <person name="Culley D."/>
            <person name="Daum C."/>
            <person name="Ezra D."/>
            <person name="Gonzalez J."/>
            <person name="Henrissat B."/>
            <person name="Kuo A."/>
            <person name="Liang C."/>
            <person name="Lipzen A."/>
            <person name="Lutzoni F."/>
            <person name="Magnuson J."/>
            <person name="Mondo S."/>
            <person name="Nolan M."/>
            <person name="Ohm R."/>
            <person name="Pangilinan J."/>
            <person name="Park H.-J."/>
            <person name="Ramirez L."/>
            <person name="Alfaro M."/>
            <person name="Sun H."/>
            <person name="Tritt A."/>
            <person name="Yoshinaga Y."/>
            <person name="Zwiers L.-H."/>
            <person name="Turgeon B."/>
            <person name="Goodwin S."/>
            <person name="Spatafora J."/>
            <person name="Crous P."/>
            <person name="Grigoriev I."/>
        </authorList>
    </citation>
    <scope>NUCLEOTIDE SEQUENCE [LARGE SCALE GENOMIC DNA]</scope>
    <source>
        <strain evidence="3">CBS 304.66</strain>
    </source>
</reference>
<evidence type="ECO:0000313" key="3">
    <source>
        <dbReference type="Proteomes" id="UP000800093"/>
    </source>
</evidence>
<dbReference type="Proteomes" id="UP000800093">
    <property type="component" value="Unassembled WGS sequence"/>
</dbReference>
<protein>
    <submittedName>
        <fullName evidence="2">Uncharacterized protein</fullName>
    </submittedName>
</protein>
<gene>
    <name evidence="2" type="ORF">CC78DRAFT_581004</name>
</gene>
<comment type="caution">
    <text evidence="2">The sequence shown here is derived from an EMBL/GenBank/DDBJ whole genome shotgun (WGS) entry which is preliminary data.</text>
</comment>
<dbReference type="AlphaFoldDB" id="A0A9P4K787"/>
<dbReference type="EMBL" id="ML986621">
    <property type="protein sequence ID" value="KAF2263887.1"/>
    <property type="molecule type" value="Genomic_DNA"/>
</dbReference>
<accession>A0A9P4K787</accession>
<organism evidence="2 3">
    <name type="scientific">Lojkania enalia</name>
    <dbReference type="NCBI Taxonomy" id="147567"/>
    <lineage>
        <taxon>Eukaryota</taxon>
        <taxon>Fungi</taxon>
        <taxon>Dikarya</taxon>
        <taxon>Ascomycota</taxon>
        <taxon>Pezizomycotina</taxon>
        <taxon>Dothideomycetes</taxon>
        <taxon>Pleosporomycetidae</taxon>
        <taxon>Pleosporales</taxon>
        <taxon>Pleosporales incertae sedis</taxon>
        <taxon>Lojkania</taxon>
    </lineage>
</organism>
<feature type="region of interest" description="Disordered" evidence="1">
    <location>
        <begin position="255"/>
        <end position="357"/>
    </location>
</feature>
<dbReference type="OrthoDB" id="3801093at2759"/>